<evidence type="ECO:0000256" key="1">
    <source>
        <dbReference type="ARBA" id="ARBA00022801"/>
    </source>
</evidence>
<dbReference type="HAMAP" id="MF_00528">
    <property type="entry name" value="Maf"/>
    <property type="match status" value="1"/>
</dbReference>
<feature type="chain" id="PRO_5030642136" description="Maf-like protein" evidence="2">
    <location>
        <begin position="22"/>
        <end position="252"/>
    </location>
</feature>
<reference evidence="3" key="1">
    <citation type="submission" date="2021-01" db="EMBL/GenBank/DDBJ databases">
        <authorList>
            <person name="Corre E."/>
            <person name="Pelletier E."/>
            <person name="Niang G."/>
            <person name="Scheremetjew M."/>
            <person name="Finn R."/>
            <person name="Kale V."/>
            <person name="Holt S."/>
            <person name="Cochrane G."/>
            <person name="Meng A."/>
            <person name="Brown T."/>
            <person name="Cohen L."/>
        </authorList>
    </citation>
    <scope>NUCLEOTIDE SEQUENCE</scope>
    <source>
        <strain evidence="3">CCMP1510</strain>
    </source>
</reference>
<dbReference type="EMBL" id="HBIJ01022734">
    <property type="protein sequence ID" value="CAE0374078.1"/>
    <property type="molecule type" value="Transcribed_RNA"/>
</dbReference>
<keyword evidence="1" id="KW-0378">Hydrolase</keyword>
<dbReference type="GO" id="GO:0047429">
    <property type="term" value="F:nucleoside triphosphate diphosphatase activity"/>
    <property type="evidence" value="ECO:0007669"/>
    <property type="project" value="InterPro"/>
</dbReference>
<evidence type="ECO:0000256" key="2">
    <source>
        <dbReference type="SAM" id="SignalP"/>
    </source>
</evidence>
<dbReference type="Gene3D" id="3.90.950.10">
    <property type="match status" value="1"/>
</dbReference>
<organism evidence="3">
    <name type="scientific">Aureoumbra lagunensis</name>
    <dbReference type="NCBI Taxonomy" id="44058"/>
    <lineage>
        <taxon>Eukaryota</taxon>
        <taxon>Sar</taxon>
        <taxon>Stramenopiles</taxon>
        <taxon>Ochrophyta</taxon>
        <taxon>Pelagophyceae</taxon>
        <taxon>Pelagomonadales</taxon>
        <taxon>Aureoumbra</taxon>
    </lineage>
</organism>
<dbReference type="PANTHER" id="PTHR43213:SF4">
    <property type="entry name" value="7-METHYL-GTP PYROPHOSPHATASE"/>
    <property type="match status" value="1"/>
</dbReference>
<keyword evidence="2" id="KW-0732">Signal</keyword>
<dbReference type="InterPro" id="IPR029001">
    <property type="entry name" value="ITPase-like_fam"/>
</dbReference>
<dbReference type="PANTHER" id="PTHR43213">
    <property type="entry name" value="BIFUNCTIONAL DTTP/UTP PYROPHOSPHATASE/METHYLTRANSFERASE PROTEIN-RELATED"/>
    <property type="match status" value="1"/>
</dbReference>
<dbReference type="InterPro" id="IPR003697">
    <property type="entry name" value="Maf-like"/>
</dbReference>
<dbReference type="SUPFAM" id="SSF52972">
    <property type="entry name" value="ITPase-like"/>
    <property type="match status" value="1"/>
</dbReference>
<proteinExistence type="inferred from homology"/>
<name>A0A7S3K499_9STRA</name>
<dbReference type="Pfam" id="PF02545">
    <property type="entry name" value="Maf"/>
    <property type="match status" value="1"/>
</dbReference>
<dbReference type="AlphaFoldDB" id="A0A7S3K499"/>
<protein>
    <recommendedName>
        <fullName evidence="4">Maf-like protein</fullName>
    </recommendedName>
</protein>
<feature type="signal peptide" evidence="2">
    <location>
        <begin position="1"/>
        <end position="21"/>
    </location>
</feature>
<sequence>MLYYSFYVLFALPHFVCMARAMTIDLKSAVSCASKFAVGPSQKPPRFILGSSSRSRYLLLEATGADFEVMTPNINEEAIGSRAGDPQALVRLIATAKADALLERLSLENGNDNRILLTGDQVVTYDGVIREKPVDLKQCRQFIQSYSRNPCCTVGAICLHSLATGKRVLGVHEAFVHFKEIPDKVIDQLIEQDGPLLLQCAGGLMIEHDLIQPFVHEVHGGIDSIMGLCTNLLVDLLDELHNLEKQEDVRMR</sequence>
<evidence type="ECO:0000313" key="3">
    <source>
        <dbReference type="EMBL" id="CAE0374078.1"/>
    </source>
</evidence>
<accession>A0A7S3K499</accession>
<evidence type="ECO:0008006" key="4">
    <source>
        <dbReference type="Google" id="ProtNLM"/>
    </source>
</evidence>
<gene>
    <name evidence="3" type="ORF">ALAG00032_LOCUS14881</name>
</gene>